<accession>A0A395N8A6</accession>
<proteinExistence type="predicted"/>
<name>A0A395N8A6_TRIAR</name>
<dbReference type="EMBL" id="PXOA01000975">
    <property type="protein sequence ID" value="RFU72114.1"/>
    <property type="molecule type" value="Genomic_DNA"/>
</dbReference>
<dbReference type="Proteomes" id="UP000266272">
    <property type="component" value="Unassembled WGS sequence"/>
</dbReference>
<evidence type="ECO:0000313" key="1">
    <source>
        <dbReference type="EMBL" id="RFU72114.1"/>
    </source>
</evidence>
<evidence type="ECO:0000313" key="2">
    <source>
        <dbReference type="Proteomes" id="UP000266272"/>
    </source>
</evidence>
<organism evidence="1 2">
    <name type="scientific">Trichoderma arundinaceum</name>
    <dbReference type="NCBI Taxonomy" id="490622"/>
    <lineage>
        <taxon>Eukaryota</taxon>
        <taxon>Fungi</taxon>
        <taxon>Dikarya</taxon>
        <taxon>Ascomycota</taxon>
        <taxon>Pezizomycotina</taxon>
        <taxon>Sordariomycetes</taxon>
        <taxon>Hypocreomycetidae</taxon>
        <taxon>Hypocreales</taxon>
        <taxon>Hypocreaceae</taxon>
        <taxon>Trichoderma</taxon>
    </lineage>
</organism>
<dbReference type="AlphaFoldDB" id="A0A395N8A6"/>
<protein>
    <submittedName>
        <fullName evidence="1">Uncharacterized protein</fullName>
    </submittedName>
</protein>
<keyword evidence="2" id="KW-1185">Reference proteome</keyword>
<gene>
    <name evidence="1" type="ORF">TARUN_10147</name>
</gene>
<sequence>MEAAAGHATEGICICARTDNGAWIYRKVLRAAAETWLRAFGAKILDRLSEKGDAWRAVRDRPSSSAVEPSARHACTSPLAIHFSARLQSKSGACISATLAAYRSSALLSGESADRVGFSGNLIASRCMTLCRVLSGREKATIWHGACSKSTYTLRNGPGRRILPAGGCSGDRDHYS</sequence>
<reference evidence="1 2" key="1">
    <citation type="journal article" date="2018" name="PLoS Pathog.">
        <title>Evolution of structural diversity of trichothecenes, a family of toxins produced by plant pathogenic and entomopathogenic fungi.</title>
        <authorList>
            <person name="Proctor R.H."/>
            <person name="McCormick S.P."/>
            <person name="Kim H.S."/>
            <person name="Cardoza R.E."/>
            <person name="Stanley A.M."/>
            <person name="Lindo L."/>
            <person name="Kelly A."/>
            <person name="Brown D.W."/>
            <person name="Lee T."/>
            <person name="Vaughan M.M."/>
            <person name="Alexander N.J."/>
            <person name="Busman M."/>
            <person name="Gutierrez S."/>
        </authorList>
    </citation>
    <scope>NUCLEOTIDE SEQUENCE [LARGE SCALE GENOMIC DNA]</scope>
    <source>
        <strain evidence="1 2">IBT 40837</strain>
    </source>
</reference>
<comment type="caution">
    <text evidence="1">The sequence shown here is derived from an EMBL/GenBank/DDBJ whole genome shotgun (WGS) entry which is preliminary data.</text>
</comment>